<sequence>METKSTVLKVTTIVNAPINKVWKLWTTPSDIQNWNSPSPDWHTPTATHDLKNGGSFSYRMEAKDGSFGFDYAGTFDEVTEAKYLEYTLGDGRKVKIHFIEVDGGTQIDEHFEAENQNTLELQQQGWQAILDNFKNYAEAA</sequence>
<accession>A0ABS9SQ11</accession>
<dbReference type="EMBL" id="JAKWBL010000004">
    <property type="protein sequence ID" value="MCH5600447.1"/>
    <property type="molecule type" value="Genomic_DNA"/>
</dbReference>
<organism evidence="3 4">
    <name type="scientific">Niabella ginsengisoli</name>
    <dbReference type="NCBI Taxonomy" id="522298"/>
    <lineage>
        <taxon>Bacteria</taxon>
        <taxon>Pseudomonadati</taxon>
        <taxon>Bacteroidota</taxon>
        <taxon>Chitinophagia</taxon>
        <taxon>Chitinophagales</taxon>
        <taxon>Chitinophagaceae</taxon>
        <taxon>Niabella</taxon>
    </lineage>
</organism>
<evidence type="ECO:0000256" key="1">
    <source>
        <dbReference type="ARBA" id="ARBA00006817"/>
    </source>
</evidence>
<evidence type="ECO:0000313" key="3">
    <source>
        <dbReference type="EMBL" id="MCH5600447.1"/>
    </source>
</evidence>
<comment type="similarity">
    <text evidence="1">Belongs to the AHA1 family.</text>
</comment>
<dbReference type="Proteomes" id="UP001202248">
    <property type="component" value="Unassembled WGS sequence"/>
</dbReference>
<name>A0ABS9SQ11_9BACT</name>
<evidence type="ECO:0000259" key="2">
    <source>
        <dbReference type="Pfam" id="PF08327"/>
    </source>
</evidence>
<dbReference type="InterPro" id="IPR023393">
    <property type="entry name" value="START-like_dom_sf"/>
</dbReference>
<gene>
    <name evidence="3" type="ORF">MKP09_22275</name>
</gene>
<dbReference type="RefSeq" id="WP_240832619.1">
    <property type="nucleotide sequence ID" value="NZ_JAKWBL010000004.1"/>
</dbReference>
<proteinExistence type="inferred from homology"/>
<evidence type="ECO:0000313" key="4">
    <source>
        <dbReference type="Proteomes" id="UP001202248"/>
    </source>
</evidence>
<protein>
    <submittedName>
        <fullName evidence="3">SRPBCC domain-containing protein</fullName>
    </submittedName>
</protein>
<dbReference type="Pfam" id="PF08327">
    <property type="entry name" value="AHSA1"/>
    <property type="match status" value="1"/>
</dbReference>
<feature type="domain" description="Activator of Hsp90 ATPase homologue 1/2-like C-terminal" evidence="2">
    <location>
        <begin position="15"/>
        <end position="138"/>
    </location>
</feature>
<comment type="caution">
    <text evidence="3">The sequence shown here is derived from an EMBL/GenBank/DDBJ whole genome shotgun (WGS) entry which is preliminary data.</text>
</comment>
<dbReference type="Gene3D" id="3.30.530.20">
    <property type="match status" value="1"/>
</dbReference>
<dbReference type="SUPFAM" id="SSF55961">
    <property type="entry name" value="Bet v1-like"/>
    <property type="match status" value="1"/>
</dbReference>
<dbReference type="InterPro" id="IPR013538">
    <property type="entry name" value="ASHA1/2-like_C"/>
</dbReference>
<reference evidence="3 4" key="1">
    <citation type="submission" date="2022-02" db="EMBL/GenBank/DDBJ databases">
        <authorList>
            <person name="Min J."/>
        </authorList>
    </citation>
    <scope>NUCLEOTIDE SEQUENCE [LARGE SCALE GENOMIC DNA]</scope>
    <source>
        <strain evidence="3 4">GR10-1</strain>
    </source>
</reference>
<keyword evidence="4" id="KW-1185">Reference proteome</keyword>